<feature type="domain" description="DUF7223" evidence="3">
    <location>
        <begin position="315"/>
        <end position="543"/>
    </location>
</feature>
<accession>A0A9P1MAH9</accession>
<dbReference type="OrthoDB" id="160645at2759"/>
<comment type="caution">
    <text evidence="4">The sequence shown here is derived from an EMBL/GenBank/DDBJ whole genome shotgun (WGS) entry which is preliminary data.</text>
</comment>
<feature type="signal peptide" evidence="1">
    <location>
        <begin position="1"/>
        <end position="20"/>
    </location>
</feature>
<feature type="domain" description="DUF7029" evidence="2">
    <location>
        <begin position="82"/>
        <end position="188"/>
    </location>
</feature>
<dbReference type="Pfam" id="PF23865">
    <property type="entry name" value="DUF7223"/>
    <property type="match status" value="1"/>
</dbReference>
<proteinExistence type="predicted"/>
<dbReference type="Pfam" id="PF22974">
    <property type="entry name" value="DUF7029"/>
    <property type="match status" value="1"/>
</dbReference>
<dbReference type="EMBL" id="CALLCH030000009">
    <property type="protein sequence ID" value="CAI4213724.1"/>
    <property type="molecule type" value="Genomic_DNA"/>
</dbReference>
<dbReference type="Proteomes" id="UP000838763">
    <property type="component" value="Unassembled WGS sequence"/>
</dbReference>
<keyword evidence="1" id="KW-0732">Signal</keyword>
<evidence type="ECO:0000256" key="1">
    <source>
        <dbReference type="SAM" id="SignalP"/>
    </source>
</evidence>
<dbReference type="InterPro" id="IPR055647">
    <property type="entry name" value="DUF7223"/>
</dbReference>
<sequence length="596" mass="61920">MVRSQILAAAVLGQITYSGAVSVPPVRTNVRNLISTRGPEPDNGSLVATAGKQNLMIMNARILYWAAEDGTVAELTVSMTGAAESIVNLERIDDMVVGVECPDSGTASGEMRIRFQEAADLDDAEDVWQWVNQEPGNHFVLVVGAGACGWNNNRRVVYNVAGLVYNDESETVVLDVAETTWREAAHTFSLSLGKPAGGVAKRAERGETVVDAVSDAAETVADTASDLMDKAKGGVEKAIDTAQDVADDVVDAVTDATDKAVDATLDIVDKVGDATEEAVGAIVDGSKDATDKVVEAVKSIVDPDTVADFAVPFDSDFTGETVSFAAGEGLDVSATCKECFTKGSLDIRGNFRVTQFRTEEAWIEISTAGLTAKAVLGLALKAEITGKLFEQSVPVFQAAPAGLSIPGVLTVGPTVAVKLGAEISQVKGVVGLTLGGTATIPASTARLDFLSEDRTSGSGWEPVFEAEPVGADASVEAKATAFLRASVGLEISAVETGFSAELSANLPSLTASFKALTASTCTVCGDHQAGVQGNLVLGTSLAFNLKQKVLGDSKPLWSLPLADATLADLGDFCLGIGPSGDQCLAKRGLRGMRRVR</sequence>
<dbReference type="AlphaFoldDB" id="A0A9P1MAH9"/>
<organism evidence="4 5">
    <name type="scientific">Parascedosporium putredinis</name>
    <dbReference type="NCBI Taxonomy" id="1442378"/>
    <lineage>
        <taxon>Eukaryota</taxon>
        <taxon>Fungi</taxon>
        <taxon>Dikarya</taxon>
        <taxon>Ascomycota</taxon>
        <taxon>Pezizomycotina</taxon>
        <taxon>Sordariomycetes</taxon>
        <taxon>Hypocreomycetidae</taxon>
        <taxon>Microascales</taxon>
        <taxon>Microascaceae</taxon>
        <taxon>Parascedosporium</taxon>
    </lineage>
</organism>
<evidence type="ECO:0000313" key="5">
    <source>
        <dbReference type="Proteomes" id="UP000838763"/>
    </source>
</evidence>
<dbReference type="Gene3D" id="1.20.120.20">
    <property type="entry name" value="Apolipoprotein"/>
    <property type="match status" value="1"/>
</dbReference>
<gene>
    <name evidence="4" type="ORF">PPNO1_LOCUS3467</name>
</gene>
<keyword evidence="5" id="KW-1185">Reference proteome</keyword>
<evidence type="ECO:0000313" key="4">
    <source>
        <dbReference type="EMBL" id="CAI4213724.1"/>
    </source>
</evidence>
<evidence type="ECO:0000259" key="3">
    <source>
        <dbReference type="Pfam" id="PF23865"/>
    </source>
</evidence>
<feature type="chain" id="PRO_5040231124" evidence="1">
    <location>
        <begin position="21"/>
        <end position="596"/>
    </location>
</feature>
<protein>
    <submittedName>
        <fullName evidence="4">Uncharacterized protein</fullName>
    </submittedName>
</protein>
<evidence type="ECO:0000259" key="2">
    <source>
        <dbReference type="Pfam" id="PF22974"/>
    </source>
</evidence>
<reference evidence="4" key="1">
    <citation type="submission" date="2022-11" db="EMBL/GenBank/DDBJ databases">
        <authorList>
            <person name="Scott C."/>
            <person name="Bruce N."/>
        </authorList>
    </citation>
    <scope>NUCLEOTIDE SEQUENCE</scope>
</reference>
<dbReference type="InterPro" id="IPR054293">
    <property type="entry name" value="DUF7029"/>
</dbReference>
<name>A0A9P1MAH9_9PEZI</name>